<feature type="compositionally biased region" description="Gly residues" evidence="1">
    <location>
        <begin position="1339"/>
        <end position="1349"/>
    </location>
</feature>
<feature type="compositionally biased region" description="Polar residues" evidence="1">
    <location>
        <begin position="584"/>
        <end position="615"/>
    </location>
</feature>
<feature type="compositionally biased region" description="Polar residues" evidence="1">
    <location>
        <begin position="1142"/>
        <end position="1164"/>
    </location>
</feature>
<feature type="region of interest" description="Disordered" evidence="1">
    <location>
        <begin position="400"/>
        <end position="565"/>
    </location>
</feature>
<dbReference type="Proteomes" id="UP000827284">
    <property type="component" value="Unassembled WGS sequence"/>
</dbReference>
<evidence type="ECO:0000313" key="3">
    <source>
        <dbReference type="Proteomes" id="UP000827284"/>
    </source>
</evidence>
<feature type="region of interest" description="Disordered" evidence="1">
    <location>
        <begin position="89"/>
        <end position="161"/>
    </location>
</feature>
<reference evidence="2" key="2">
    <citation type="journal article" date="2022" name="Microbiol. Resour. Announc.">
        <title>Whole-Genome Sequence of Entomortierella parvispora E1425, a Mucoromycotan Fungus Associated with Burkholderiaceae-Related Endosymbiotic Bacteria.</title>
        <authorList>
            <person name="Herlambang A."/>
            <person name="Guo Y."/>
            <person name="Takashima Y."/>
            <person name="Narisawa K."/>
            <person name="Ohta H."/>
            <person name="Nishizawa T."/>
        </authorList>
    </citation>
    <scope>NUCLEOTIDE SEQUENCE</scope>
    <source>
        <strain evidence="2">E1425</strain>
    </source>
</reference>
<feature type="compositionally biased region" description="Basic and acidic residues" evidence="1">
    <location>
        <begin position="301"/>
        <end position="317"/>
    </location>
</feature>
<feature type="region of interest" description="Disordered" evidence="1">
    <location>
        <begin position="225"/>
        <end position="249"/>
    </location>
</feature>
<feature type="region of interest" description="Disordered" evidence="1">
    <location>
        <begin position="584"/>
        <end position="767"/>
    </location>
</feature>
<feature type="compositionally biased region" description="Low complexity" evidence="1">
    <location>
        <begin position="1350"/>
        <end position="1384"/>
    </location>
</feature>
<dbReference type="OrthoDB" id="2428566at2759"/>
<keyword evidence="3" id="KW-1185">Reference proteome</keyword>
<feature type="compositionally biased region" description="Polar residues" evidence="1">
    <location>
        <begin position="713"/>
        <end position="736"/>
    </location>
</feature>
<proteinExistence type="predicted"/>
<feature type="region of interest" description="Disordered" evidence="1">
    <location>
        <begin position="790"/>
        <end position="810"/>
    </location>
</feature>
<feature type="compositionally biased region" description="Low complexity" evidence="1">
    <location>
        <begin position="414"/>
        <end position="432"/>
    </location>
</feature>
<feature type="compositionally biased region" description="Polar residues" evidence="1">
    <location>
        <begin position="400"/>
        <end position="413"/>
    </location>
</feature>
<feature type="compositionally biased region" description="Polar residues" evidence="1">
    <location>
        <begin position="95"/>
        <end position="104"/>
    </location>
</feature>
<organism evidence="2 3">
    <name type="scientific">Entomortierella parvispora</name>
    <dbReference type="NCBI Taxonomy" id="205924"/>
    <lineage>
        <taxon>Eukaryota</taxon>
        <taxon>Fungi</taxon>
        <taxon>Fungi incertae sedis</taxon>
        <taxon>Mucoromycota</taxon>
        <taxon>Mortierellomycotina</taxon>
        <taxon>Mortierellomycetes</taxon>
        <taxon>Mortierellales</taxon>
        <taxon>Mortierellaceae</taxon>
        <taxon>Entomortierella</taxon>
    </lineage>
</organism>
<name>A0A9P3H166_9FUNG</name>
<feature type="compositionally biased region" description="Low complexity" evidence="1">
    <location>
        <begin position="909"/>
        <end position="919"/>
    </location>
</feature>
<feature type="compositionally biased region" description="Low complexity" evidence="1">
    <location>
        <begin position="1120"/>
        <end position="1131"/>
    </location>
</feature>
<gene>
    <name evidence="2" type="ORF">EMPS_00584</name>
</gene>
<comment type="caution">
    <text evidence="2">The sequence shown here is derived from an EMBL/GenBank/DDBJ whole genome shotgun (WGS) entry which is preliminary data.</text>
</comment>
<feature type="compositionally biased region" description="Low complexity" evidence="1">
    <location>
        <begin position="1279"/>
        <end position="1288"/>
    </location>
</feature>
<feature type="compositionally biased region" description="Low complexity" evidence="1">
    <location>
        <begin position="1083"/>
        <end position="1109"/>
    </location>
</feature>
<feature type="compositionally biased region" description="Low complexity" evidence="1">
    <location>
        <begin position="1312"/>
        <end position="1324"/>
    </location>
</feature>
<reference evidence="2" key="1">
    <citation type="submission" date="2021-11" db="EMBL/GenBank/DDBJ databases">
        <authorList>
            <person name="Herlambang A."/>
            <person name="Guo Y."/>
            <person name="Takashima Y."/>
            <person name="Nishizawa T."/>
        </authorList>
    </citation>
    <scope>NUCLEOTIDE SEQUENCE</scope>
    <source>
        <strain evidence="2">E1425</strain>
    </source>
</reference>
<feature type="compositionally biased region" description="Basic and acidic residues" evidence="1">
    <location>
        <begin position="517"/>
        <end position="532"/>
    </location>
</feature>
<sequence>MSHTMSSSFNYTTDVVDFEAMNITEMFPEASSFSFDMSSNYNHSYTDSISGVPLSQQALWDDGQLSLQPSDTSRVFALTPLSSLNNSANNSINLGHQQATSSSRHLLVPPSHHGAGGGRQQHPLSQQQSYSSSPLGSDGQMDSDSGDYDDESSLQQGWVDETRDQNGIMLLSDKEHKDEQHLLFLQDIGAGSLSRGDSLSLFANLEDDELSCDLFNEKLDIMDTSGPNISSRSPLRIDTGNGNNSNRRSGIENEIFDQEFMASLKTPLFAQAPPPLESATKKNFFAGLHTITAPSVSSEDDSARRKEGGEAPQKHGSDAYQTALKSFLDSLKVADPIKTPHKFAPQPLPILWNEPKIRSKALPSFSLADYKDMAKTLPPLKPFPHSGTAGTTTTVTTASNKFGSLSSSPTNTHSTPVSAQSSPMSSISASPPTGIDSRLASMPMTPTTPTANSMAYLQAEKRSQQQAQLPKPELTPTNERVKRPSSIQNPHLAFDPTIPPSEKDMEGQLESRSGKVTLERRHSQLQEPKVRAQTDASGTVRRSSSPPPAVLPDSGSTAVSGLRGPVVRKRRSLHQDMFFQDQANNVDSQDMQQSDPQNANSTQIPRRASRPSSMNILPESLTAVNNNARPDSVAQDRARRLSEEEGEQSRIPGSLSLGRTIGSRFARSGSGSTLDSPTTPTAANIYGTFSGRARQGSRPSAYGTSPPLGAETGLQSKSKLPSPGTHSRGGSRSSPLLTPLTGIGRNTLGHDGDSRKFTGLPSPTDYYEDDYKPDIPSHRVQATPIRTQFQYQGRQESNVKTPEWQDSDGDLMEAETPKARVASTLIRRTSLEIQKEQRHQQRLRIQQQAQEDRYAYNDNDDDDAEDYMNAFPQPPPRDQLTGRRTLPLSGSNPTQSRFQDPSSRRSSKDSSPTVSSRVSPPLPSTPTTPRRPLSTITNTTASRRLSNTANVGVPSYNGSASALPPPMAGSGLPLGRSATLHGRSTSSGSATISSTPLYSPSATSAGSQRYSSLGRASTIPASLSDDTLQPRRPLTSSVSTSQQLPARRASGIASSTIPPLGAGNGMGSGRPGLSSTGSIRRASGIPSSGYSSGSLISPSSSNNSIASSNGVNGLGITTPSSRRSNSASSESEYARVFVPPSRISTLPSSNFTSRSAQGGMSMSQDFGYGDNGNSNSNTNISHSRYSSRETIRRGNDLLDYSVGAGDYESSPAPTYRHSTVGSGMSYGGAGNSGNGSPGSAYTYTPVAPARKSSLNALAQGSLAGNGMSAGGSVGRHAGGRSSLAIRSGLGSGGGHGSLADDNQYNPNQFMHSGSASSGSALPSLQRSATTTGALRSGSGSFGSSGGGGNRSSQQQQQIYQPAQYRSQLPQQQQPYSSQTQLQQPRYSYQASSQRY</sequence>
<feature type="compositionally biased region" description="Polar residues" evidence="1">
    <location>
        <begin position="1034"/>
        <end position="1044"/>
    </location>
</feature>
<protein>
    <submittedName>
        <fullName evidence="2">Uncharacterized protein</fullName>
    </submittedName>
</protein>
<feature type="compositionally biased region" description="Polar residues" evidence="1">
    <location>
        <begin position="1385"/>
        <end position="1395"/>
    </location>
</feature>
<feature type="compositionally biased region" description="Polar residues" evidence="1">
    <location>
        <begin position="669"/>
        <end position="682"/>
    </location>
</feature>
<feature type="compositionally biased region" description="Polar residues" evidence="1">
    <location>
        <begin position="1171"/>
        <end position="1184"/>
    </location>
</feature>
<evidence type="ECO:0000313" key="2">
    <source>
        <dbReference type="EMBL" id="GJJ68238.1"/>
    </source>
</evidence>
<feature type="compositionally biased region" description="Polar residues" evidence="1">
    <location>
        <begin position="996"/>
        <end position="1027"/>
    </location>
</feature>
<feature type="region of interest" description="Disordered" evidence="1">
    <location>
        <begin position="1269"/>
        <end position="1395"/>
    </location>
</feature>
<dbReference type="EMBL" id="BQFW01000001">
    <property type="protein sequence ID" value="GJJ68238.1"/>
    <property type="molecule type" value="Genomic_DNA"/>
</dbReference>
<accession>A0A9P3H166</accession>
<feature type="compositionally biased region" description="Polar residues" evidence="1">
    <location>
        <begin position="1300"/>
        <end position="1311"/>
    </location>
</feature>
<feature type="compositionally biased region" description="Polar residues" evidence="1">
    <location>
        <begin position="534"/>
        <end position="544"/>
    </location>
</feature>
<feature type="compositionally biased region" description="Low complexity" evidence="1">
    <location>
        <begin position="120"/>
        <end position="143"/>
    </location>
</feature>
<feature type="compositionally biased region" description="Polar residues" evidence="1">
    <location>
        <begin position="936"/>
        <end position="960"/>
    </location>
</feature>
<feature type="compositionally biased region" description="Low complexity" evidence="1">
    <location>
        <begin position="984"/>
        <end position="995"/>
    </location>
</feature>
<feature type="compositionally biased region" description="Polar residues" evidence="1">
    <location>
        <begin position="790"/>
        <end position="800"/>
    </location>
</feature>
<feature type="region of interest" description="Disordered" evidence="1">
    <location>
        <begin position="838"/>
        <end position="1189"/>
    </location>
</feature>
<evidence type="ECO:0000256" key="1">
    <source>
        <dbReference type="SAM" id="MobiDB-lite"/>
    </source>
</evidence>
<feature type="compositionally biased region" description="Polar residues" evidence="1">
    <location>
        <begin position="888"/>
        <end position="899"/>
    </location>
</feature>
<feature type="compositionally biased region" description="Low complexity" evidence="1">
    <location>
        <begin position="440"/>
        <end position="455"/>
    </location>
</feature>
<feature type="region of interest" description="Disordered" evidence="1">
    <location>
        <begin position="295"/>
        <end position="318"/>
    </location>
</feature>
<feature type="compositionally biased region" description="Basic and acidic residues" evidence="1">
    <location>
        <begin position="634"/>
        <end position="643"/>
    </location>
</feature>